<dbReference type="Gene3D" id="1.50.10.100">
    <property type="entry name" value="Chondroitin AC/alginate lyase"/>
    <property type="match status" value="1"/>
</dbReference>
<dbReference type="Pfam" id="PF07940">
    <property type="entry name" value="Hepar_II_III_C"/>
    <property type="match status" value="1"/>
</dbReference>
<proteinExistence type="predicted"/>
<dbReference type="AlphaFoldDB" id="A0A2S9Q7Y0"/>
<feature type="domain" description="Heparinase II/III-like C-terminal" evidence="2">
    <location>
        <begin position="312"/>
        <end position="562"/>
    </location>
</feature>
<dbReference type="Gene3D" id="2.70.98.70">
    <property type="match status" value="1"/>
</dbReference>
<sequence length="570" mass="62111">MSRGTLGPKLRLSLTAAAQSGRAVLTRLYLLPFMRWRFGRGDPEKLVLAPQDLRAADPTRAAELVLGRFTFVAKTIVLNEVSPFAIAPPSPAWRETLLGFTWLRHLRAADGTAGKQVARRLVGDFVRSNLRFQPEALDPLLTARRMLAWVSMAPMILDGADRGFYRAFLRSVAWQTSYLLHAGRSTTDGMPRLLCAIAVMQVSLCLSNKSGLRRPALRWLTSELNRQILADGIHISRNPQANIELLLDLLPLRQSFAARNAVAPPELIGAIDRMMPMLRFFRHADGAFAAFNGMGYTQSHLIATLLAYDDARGKPVQNAPHGGYQRLEANGAVLLVDTGKPPPVNVSQEAHAGTLAFEFSADNFRIVVNCGAPAPGRENWRHLARSTGAHSTAIVADASSSHFAGGTRKPGATAPSLGGRAILSGPRHVPVQRENTPAASTITASHDGYRHDFGLIHQRELTLSQITGALEGRDSFLDAKGEPWKGKEPVLLRFHLHPAVAARPANGDTQIVITLPSGKEWLFLADVPFTLAETAHLANPEGPRRSVQIVMTLPEGEHTMSWAFLPADPI</sequence>
<accession>A0A2S9Q7Y0</accession>
<comment type="subcellular location">
    <subcellularLocation>
        <location evidence="1">Cell envelope</location>
    </subcellularLocation>
</comment>
<dbReference type="InterPro" id="IPR008929">
    <property type="entry name" value="Chondroitin_lyas"/>
</dbReference>
<dbReference type="Proteomes" id="UP000237682">
    <property type="component" value="Unassembled WGS sequence"/>
</dbReference>
<evidence type="ECO:0000313" key="4">
    <source>
        <dbReference type="Proteomes" id="UP000237682"/>
    </source>
</evidence>
<dbReference type="EMBL" id="PUEJ01000008">
    <property type="protein sequence ID" value="PRH85462.1"/>
    <property type="molecule type" value="Genomic_DNA"/>
</dbReference>
<dbReference type="InterPro" id="IPR012480">
    <property type="entry name" value="Hepar_II_III_C"/>
</dbReference>
<reference evidence="3 4" key="1">
    <citation type="submission" date="2018-02" db="EMBL/GenBank/DDBJ databases">
        <title>Whole genome sequencing of endophytic bacterium.</title>
        <authorList>
            <person name="Eedara R."/>
            <person name="Podile A.R."/>
        </authorList>
    </citation>
    <scope>NUCLEOTIDE SEQUENCE [LARGE SCALE GENOMIC DNA]</scope>
    <source>
        <strain evidence="3 4">RP1T</strain>
    </source>
</reference>
<dbReference type="GO" id="GO:0016829">
    <property type="term" value="F:lyase activity"/>
    <property type="evidence" value="ECO:0007669"/>
    <property type="project" value="InterPro"/>
</dbReference>
<dbReference type="GO" id="GO:0030313">
    <property type="term" value="C:cell envelope"/>
    <property type="evidence" value="ECO:0007669"/>
    <property type="project" value="UniProtKB-SubCell"/>
</dbReference>
<gene>
    <name evidence="3" type="ORF">C5L14_20955</name>
</gene>
<evidence type="ECO:0000259" key="2">
    <source>
        <dbReference type="Pfam" id="PF07940"/>
    </source>
</evidence>
<evidence type="ECO:0000256" key="1">
    <source>
        <dbReference type="ARBA" id="ARBA00004196"/>
    </source>
</evidence>
<evidence type="ECO:0000313" key="3">
    <source>
        <dbReference type="EMBL" id="PRH85462.1"/>
    </source>
</evidence>
<comment type="caution">
    <text evidence="3">The sequence shown here is derived from an EMBL/GenBank/DDBJ whole genome shotgun (WGS) entry which is preliminary data.</text>
</comment>
<dbReference type="RefSeq" id="WP_105864022.1">
    <property type="nucleotide sequence ID" value="NZ_PUEJ01000008.1"/>
</dbReference>
<keyword evidence="4" id="KW-1185">Reference proteome</keyword>
<name>A0A2S9Q7Y0_9HYPH</name>
<dbReference type="OrthoDB" id="9787373at2"/>
<protein>
    <submittedName>
        <fullName evidence="3">Heparinase</fullName>
    </submittedName>
</protein>
<organism evidence="3 4">
    <name type="scientific">Labrys okinawensis</name>
    <dbReference type="NCBI Taxonomy" id="346911"/>
    <lineage>
        <taxon>Bacteria</taxon>
        <taxon>Pseudomonadati</taxon>
        <taxon>Pseudomonadota</taxon>
        <taxon>Alphaproteobacteria</taxon>
        <taxon>Hyphomicrobiales</taxon>
        <taxon>Xanthobacteraceae</taxon>
        <taxon>Labrys</taxon>
    </lineage>
</organism>